<dbReference type="InterPro" id="IPR005616">
    <property type="entry name" value="CcmH/CycL/Ccl2/NrfF_N"/>
</dbReference>
<dbReference type="OrthoDB" id="9804975at2"/>
<feature type="transmembrane region" description="Helical" evidence="7">
    <location>
        <begin position="109"/>
        <end position="130"/>
    </location>
</feature>
<evidence type="ECO:0000313" key="9">
    <source>
        <dbReference type="EMBL" id="TPH19379.1"/>
    </source>
</evidence>
<accession>A0A502L8X5</accession>
<dbReference type="GO" id="GO:0017004">
    <property type="term" value="P:cytochrome complex assembly"/>
    <property type="evidence" value="ECO:0007669"/>
    <property type="project" value="UniProtKB-KW"/>
</dbReference>
<evidence type="ECO:0000256" key="7">
    <source>
        <dbReference type="RuleBase" id="RU364112"/>
    </source>
</evidence>
<dbReference type="EMBL" id="SAWY01000001">
    <property type="protein sequence ID" value="TPH19379.1"/>
    <property type="molecule type" value="Genomic_DNA"/>
</dbReference>
<keyword evidence="5" id="KW-0201">Cytochrome c-type biogenesis</keyword>
<keyword evidence="7" id="KW-1133">Transmembrane helix</keyword>
<dbReference type="GO" id="GO:0005886">
    <property type="term" value="C:plasma membrane"/>
    <property type="evidence" value="ECO:0007669"/>
    <property type="project" value="TreeGrafter"/>
</dbReference>
<comment type="function">
    <text evidence="7">Possible subunit of a heme lyase.</text>
</comment>
<dbReference type="InterPro" id="IPR051263">
    <property type="entry name" value="C-type_cytochrome_biogenesis"/>
</dbReference>
<dbReference type="AlphaFoldDB" id="A0A502L8X5"/>
<evidence type="ECO:0000256" key="6">
    <source>
        <dbReference type="ARBA" id="ARBA00023004"/>
    </source>
</evidence>
<feature type="chain" id="PRO_5021481652" description="Cytochrome c-type biogenesis protein" evidence="7">
    <location>
        <begin position="25"/>
        <end position="157"/>
    </location>
</feature>
<evidence type="ECO:0000259" key="8">
    <source>
        <dbReference type="Pfam" id="PF03918"/>
    </source>
</evidence>
<keyword evidence="4 7" id="KW-0732">Signal</keyword>
<feature type="signal peptide" evidence="7">
    <location>
        <begin position="1"/>
        <end position="24"/>
    </location>
</feature>
<dbReference type="PANTHER" id="PTHR47870">
    <property type="entry name" value="CYTOCHROME C-TYPE BIOGENESIS PROTEIN CCMH"/>
    <property type="match status" value="1"/>
</dbReference>
<gene>
    <name evidence="9" type="ORF">EPA86_01140</name>
</gene>
<comment type="caution">
    <text evidence="9">The sequence shown here is derived from an EMBL/GenBank/DDBJ whole genome shotgun (WGS) entry which is preliminary data.</text>
</comment>
<evidence type="ECO:0000256" key="1">
    <source>
        <dbReference type="ARBA" id="ARBA00010342"/>
    </source>
</evidence>
<keyword evidence="3 7" id="KW-0479">Metal-binding</keyword>
<feature type="domain" description="CcmH/CycL/Ccl2/NrfF N-terminal" evidence="8">
    <location>
        <begin position="22"/>
        <end position="154"/>
    </location>
</feature>
<keyword evidence="7" id="KW-0812">Transmembrane</keyword>
<keyword evidence="10" id="KW-1185">Reference proteome</keyword>
<comment type="similarity">
    <text evidence="1 7">Belongs to the CcmH/CycL/Ccl2/NrfF family.</text>
</comment>
<evidence type="ECO:0000256" key="4">
    <source>
        <dbReference type="ARBA" id="ARBA00022729"/>
    </source>
</evidence>
<evidence type="ECO:0000313" key="10">
    <source>
        <dbReference type="Proteomes" id="UP000315303"/>
    </source>
</evidence>
<sequence length="157" mass="17812">MRIMINVAIVAAVSLASSLNDVNASPVDTYEFKDEVTKIRFQALSKELRCPKCQNQNLADSNSPIAADLRRELYELLQQGKADSEIVDFMVNRYGEFVLYRPKVSELTYVLWFGPAILVLLGLVIVVLIVRRKPAKKEELALTSEQQDKLKQLLKDK</sequence>
<dbReference type="PANTHER" id="PTHR47870:SF1">
    <property type="entry name" value="CYTOCHROME C-TYPE BIOGENESIS PROTEIN CCMH"/>
    <property type="match status" value="1"/>
</dbReference>
<name>A0A502L8X5_9GAMM</name>
<protein>
    <recommendedName>
        <fullName evidence="7">Cytochrome c-type biogenesis protein</fullName>
    </recommendedName>
</protein>
<evidence type="ECO:0000256" key="3">
    <source>
        <dbReference type="ARBA" id="ARBA00022723"/>
    </source>
</evidence>
<dbReference type="Gene3D" id="1.10.8.640">
    <property type="entry name" value="Cytochrome C biogenesis protein"/>
    <property type="match status" value="1"/>
</dbReference>
<keyword evidence="7" id="KW-0472">Membrane</keyword>
<dbReference type="Proteomes" id="UP000315303">
    <property type="component" value="Unassembled WGS sequence"/>
</dbReference>
<dbReference type="CDD" id="cd16378">
    <property type="entry name" value="CcmH_N"/>
    <property type="match status" value="1"/>
</dbReference>
<dbReference type="InterPro" id="IPR038297">
    <property type="entry name" value="CcmH/CycL/NrfF/Ccl2_sf"/>
</dbReference>
<organism evidence="9 10">
    <name type="scientific">Litorilituus lipolyticus</name>
    <dbReference type="NCBI Taxonomy" id="2491017"/>
    <lineage>
        <taxon>Bacteria</taxon>
        <taxon>Pseudomonadati</taxon>
        <taxon>Pseudomonadota</taxon>
        <taxon>Gammaproteobacteria</taxon>
        <taxon>Alteromonadales</taxon>
        <taxon>Colwelliaceae</taxon>
        <taxon>Litorilituus</taxon>
    </lineage>
</organism>
<keyword evidence="6 7" id="KW-0408">Iron</keyword>
<proteinExistence type="inferred from homology"/>
<dbReference type="FunFam" id="1.10.8.640:FF:000001">
    <property type="entry name" value="Cytochrome c-type biogenesis protein"/>
    <property type="match status" value="1"/>
</dbReference>
<keyword evidence="2 7" id="KW-0349">Heme</keyword>
<reference evidence="9 10" key="1">
    <citation type="submission" date="2019-01" db="EMBL/GenBank/DDBJ databases">
        <title>Litorilituus lipolytica sp. nov., isolated from intertidal sand of the Yellow Sea in China.</title>
        <authorList>
            <person name="Liu A."/>
        </authorList>
    </citation>
    <scope>NUCLEOTIDE SEQUENCE [LARGE SCALE GENOMIC DNA]</scope>
    <source>
        <strain evidence="9 10">RZ04</strain>
    </source>
</reference>
<dbReference type="GO" id="GO:0046872">
    <property type="term" value="F:metal ion binding"/>
    <property type="evidence" value="ECO:0007669"/>
    <property type="project" value="UniProtKB-KW"/>
</dbReference>
<evidence type="ECO:0000256" key="5">
    <source>
        <dbReference type="ARBA" id="ARBA00022748"/>
    </source>
</evidence>
<evidence type="ECO:0000256" key="2">
    <source>
        <dbReference type="ARBA" id="ARBA00022617"/>
    </source>
</evidence>
<dbReference type="Pfam" id="PF03918">
    <property type="entry name" value="CcmH"/>
    <property type="match status" value="1"/>
</dbReference>